<dbReference type="Gene3D" id="3.30.70.1060">
    <property type="entry name" value="Dimeric alpha+beta barrel"/>
    <property type="match status" value="1"/>
</dbReference>
<dbReference type="Pfam" id="PF03795">
    <property type="entry name" value="YCII"/>
    <property type="match status" value="1"/>
</dbReference>
<dbReference type="PANTHER" id="PTHR35174">
    <property type="entry name" value="BLL7171 PROTEIN-RELATED"/>
    <property type="match status" value="1"/>
</dbReference>
<dbReference type="PANTHER" id="PTHR35174:SF3">
    <property type="entry name" value="BLL7171 PROTEIN"/>
    <property type="match status" value="1"/>
</dbReference>
<reference evidence="3 4" key="1">
    <citation type="submission" date="2016-10" db="EMBL/GenBank/DDBJ databases">
        <authorList>
            <person name="de Groot N.N."/>
        </authorList>
    </citation>
    <scope>NUCLEOTIDE SEQUENCE [LARGE SCALE GENOMIC DNA]</scope>
    <source>
        <strain evidence="4">P4-7,KCTC 19426,CECT 7604</strain>
    </source>
</reference>
<name>A0A1H0QWS8_9ACTN</name>
<evidence type="ECO:0000259" key="2">
    <source>
        <dbReference type="Pfam" id="PF03795"/>
    </source>
</evidence>
<dbReference type="Proteomes" id="UP000198741">
    <property type="component" value="Chromosome I"/>
</dbReference>
<dbReference type="SUPFAM" id="SSF54909">
    <property type="entry name" value="Dimeric alpha+beta barrel"/>
    <property type="match status" value="1"/>
</dbReference>
<keyword evidence="4" id="KW-1185">Reference proteome</keyword>
<dbReference type="AlphaFoldDB" id="A0A1H0QWS8"/>
<evidence type="ECO:0000313" key="4">
    <source>
        <dbReference type="Proteomes" id="UP000198741"/>
    </source>
</evidence>
<dbReference type="RefSeq" id="WP_090477591.1">
    <property type="nucleotide sequence ID" value="NZ_LT629710.1"/>
</dbReference>
<feature type="domain" description="YCII-related" evidence="2">
    <location>
        <begin position="15"/>
        <end position="118"/>
    </location>
</feature>
<dbReference type="InterPro" id="IPR011008">
    <property type="entry name" value="Dimeric_a/b-barrel"/>
</dbReference>
<dbReference type="InterPro" id="IPR005545">
    <property type="entry name" value="YCII"/>
</dbReference>
<accession>A0A1H0QWS8</accession>
<evidence type="ECO:0000256" key="1">
    <source>
        <dbReference type="ARBA" id="ARBA00007689"/>
    </source>
</evidence>
<dbReference type="EMBL" id="LT629710">
    <property type="protein sequence ID" value="SDP21605.1"/>
    <property type="molecule type" value="Genomic_DNA"/>
</dbReference>
<dbReference type="OrthoDB" id="668782at2"/>
<proteinExistence type="inferred from homology"/>
<gene>
    <name evidence="3" type="ORF">SAMN04515671_3285</name>
</gene>
<organism evidence="3 4">
    <name type="scientific">Nakamurella panacisegetis</name>
    <dbReference type="NCBI Taxonomy" id="1090615"/>
    <lineage>
        <taxon>Bacteria</taxon>
        <taxon>Bacillati</taxon>
        <taxon>Actinomycetota</taxon>
        <taxon>Actinomycetes</taxon>
        <taxon>Nakamurellales</taxon>
        <taxon>Nakamurellaceae</taxon>
        <taxon>Nakamurella</taxon>
    </lineage>
</organism>
<protein>
    <submittedName>
        <fullName evidence="3">Uncharacterized conserved protein</fullName>
    </submittedName>
</protein>
<sequence length="118" mass="12647">MPKYFLSIVEDPAAYAEAGTADFDAVMKAHNDFGQSVKDAGATVLSGEALQPTSTATFLRGTRTDAVTAVDNPLPEVKEVIGGYYLIEAPDDATALELAKLCPAPFGYVEMRPIWEFS</sequence>
<evidence type="ECO:0000313" key="3">
    <source>
        <dbReference type="EMBL" id="SDP21605.1"/>
    </source>
</evidence>
<comment type="similarity">
    <text evidence="1">Belongs to the YciI family.</text>
</comment>
<dbReference type="STRING" id="1090615.SAMN04515671_3285"/>